<proteinExistence type="predicted"/>
<feature type="compositionally biased region" description="Polar residues" evidence="1">
    <location>
        <begin position="131"/>
        <end position="140"/>
    </location>
</feature>
<dbReference type="InterPro" id="IPR013087">
    <property type="entry name" value="Znf_C2H2_type"/>
</dbReference>
<dbReference type="InterPro" id="IPR052644">
    <property type="entry name" value="ZMAT3"/>
</dbReference>
<feature type="domain" description="U1-type" evidence="2">
    <location>
        <begin position="263"/>
        <end position="297"/>
    </location>
</feature>
<dbReference type="PANTHER" id="PTHR46786:SF1">
    <property type="entry name" value="ZINC FINGER MATRIN-TYPE PROTEIN 3"/>
    <property type="match status" value="1"/>
</dbReference>
<gene>
    <name evidence="4 5" type="primary">LOC106067915</name>
</gene>
<evidence type="ECO:0000259" key="2">
    <source>
        <dbReference type="SMART" id="SM00451"/>
    </source>
</evidence>
<organism evidence="3 5">
    <name type="scientific">Biomphalaria glabrata</name>
    <name type="common">Bloodfluke planorb</name>
    <name type="synonym">Freshwater snail</name>
    <dbReference type="NCBI Taxonomy" id="6526"/>
    <lineage>
        <taxon>Eukaryota</taxon>
        <taxon>Metazoa</taxon>
        <taxon>Spiralia</taxon>
        <taxon>Lophotrochozoa</taxon>
        <taxon>Mollusca</taxon>
        <taxon>Gastropoda</taxon>
        <taxon>Heterobranchia</taxon>
        <taxon>Euthyneura</taxon>
        <taxon>Panpulmonata</taxon>
        <taxon>Hygrophila</taxon>
        <taxon>Lymnaeoidea</taxon>
        <taxon>Planorbidae</taxon>
        <taxon>Biomphalaria</taxon>
    </lineage>
</organism>
<dbReference type="GO" id="GO:0003676">
    <property type="term" value="F:nucleic acid binding"/>
    <property type="evidence" value="ECO:0007669"/>
    <property type="project" value="InterPro"/>
</dbReference>
<dbReference type="Gene3D" id="3.30.160.60">
    <property type="entry name" value="Classic Zinc Finger"/>
    <property type="match status" value="2"/>
</dbReference>
<dbReference type="RefSeq" id="XP_055901131.1">
    <property type="nucleotide sequence ID" value="XM_056045156.1"/>
</dbReference>
<dbReference type="InterPro" id="IPR036236">
    <property type="entry name" value="Znf_C2H2_sf"/>
</dbReference>
<feature type="compositionally biased region" description="Polar residues" evidence="1">
    <location>
        <begin position="163"/>
        <end position="184"/>
    </location>
</feature>
<protein>
    <submittedName>
        <fullName evidence="4 5">Uncharacterized protein LOC106067915</fullName>
    </submittedName>
</protein>
<evidence type="ECO:0000313" key="3">
    <source>
        <dbReference type="Proteomes" id="UP001165740"/>
    </source>
</evidence>
<dbReference type="Proteomes" id="UP001165740">
    <property type="component" value="Chromosome 10"/>
</dbReference>
<feature type="compositionally biased region" description="Polar residues" evidence="1">
    <location>
        <begin position="236"/>
        <end position="252"/>
    </location>
</feature>
<dbReference type="SUPFAM" id="SSF57667">
    <property type="entry name" value="beta-beta-alpha zinc fingers"/>
    <property type="match status" value="2"/>
</dbReference>
<dbReference type="PANTHER" id="PTHR46786">
    <property type="entry name" value="ZINC FINGER MATRIN-TYPE PROTEIN 3"/>
    <property type="match status" value="1"/>
</dbReference>
<evidence type="ECO:0000256" key="1">
    <source>
        <dbReference type="SAM" id="MobiDB-lite"/>
    </source>
</evidence>
<feature type="compositionally biased region" description="Basic and acidic residues" evidence="1">
    <location>
        <begin position="193"/>
        <end position="203"/>
    </location>
</feature>
<sequence>MDQTARKIKYNQSLACAVQELFCAYIVPANFLSIIHKHAPHVLTPDDVARLRKKVHNSGMIDKEISQEILDLMVRYKDWYPAIIRILGDDSMRQKDLISYFNKVKKEHDEKFDRENFVPVVESHFAEVPQKLSTDSVNHTPNKKKPQLKPSQSVDGASPCRGPQQSTAKNSLQANGDMQPTSDNNPKRKQGKLRPDVATKDKPVNPATNLAAESPANGPQKVKGGPKKKSDVGQVQAASQQAIPNEQQKPAPVLQSQLSASGHDMSYCDICKAKFTSAINAEEHYSGQKHKRNLESLEKNKEPTIQQSANPPPSAIPAPESKPSIYFLNENGQGYCNLCQVKFASLNIAEDHLKGSKHKASIATLNAKK</sequence>
<dbReference type="RefSeq" id="XP_055901130.1">
    <property type="nucleotide sequence ID" value="XM_056045155.1"/>
</dbReference>
<name>A0A9W3BNN2_BIOGL</name>
<accession>A0A9W3BNN2</accession>
<feature type="domain" description="U1-type" evidence="2">
    <location>
        <begin position="331"/>
        <end position="365"/>
    </location>
</feature>
<dbReference type="OrthoDB" id="434647at2759"/>
<dbReference type="SMART" id="SM00451">
    <property type="entry name" value="ZnF_U1"/>
    <property type="match status" value="2"/>
</dbReference>
<dbReference type="GO" id="GO:0008270">
    <property type="term" value="F:zinc ion binding"/>
    <property type="evidence" value="ECO:0007669"/>
    <property type="project" value="InterPro"/>
</dbReference>
<dbReference type="InterPro" id="IPR003604">
    <property type="entry name" value="Matrin/U1-like-C_Znf_C2H2"/>
</dbReference>
<keyword evidence="3" id="KW-1185">Reference proteome</keyword>
<dbReference type="Pfam" id="PF12874">
    <property type="entry name" value="zf-met"/>
    <property type="match status" value="2"/>
</dbReference>
<evidence type="ECO:0000313" key="5">
    <source>
        <dbReference type="RefSeq" id="XP_055901131.1"/>
    </source>
</evidence>
<evidence type="ECO:0000313" key="4">
    <source>
        <dbReference type="RefSeq" id="XP_055901130.1"/>
    </source>
</evidence>
<feature type="region of interest" description="Disordered" evidence="1">
    <location>
        <begin position="131"/>
        <end position="252"/>
    </location>
</feature>
<reference evidence="4 5" key="1">
    <citation type="submission" date="2025-04" db="UniProtKB">
        <authorList>
            <consortium name="RefSeq"/>
        </authorList>
    </citation>
    <scope>IDENTIFICATION</scope>
</reference>
<dbReference type="AlphaFoldDB" id="A0A9W3BNN2"/>
<dbReference type="GeneID" id="106067915"/>